<feature type="region of interest" description="Disordered" evidence="1">
    <location>
        <begin position="161"/>
        <end position="183"/>
    </location>
</feature>
<evidence type="ECO:0000313" key="3">
    <source>
        <dbReference type="EMBL" id="WWC63244.1"/>
    </source>
</evidence>
<dbReference type="EMBL" id="CP144536">
    <property type="protein sequence ID" value="WWC63244.1"/>
    <property type="molecule type" value="Genomic_DNA"/>
</dbReference>
<dbReference type="VEuPathDB" id="FungiDB:I303_05865"/>
<feature type="compositionally biased region" description="Polar residues" evidence="1">
    <location>
        <begin position="46"/>
        <end position="89"/>
    </location>
</feature>
<keyword evidence="4" id="KW-1185">Reference proteome</keyword>
<feature type="region of interest" description="Disordered" evidence="1">
    <location>
        <begin position="25"/>
        <end position="101"/>
    </location>
</feature>
<organism evidence="2">
    <name type="scientific">Kwoniella dejecticola CBS 10117</name>
    <dbReference type="NCBI Taxonomy" id="1296121"/>
    <lineage>
        <taxon>Eukaryota</taxon>
        <taxon>Fungi</taxon>
        <taxon>Dikarya</taxon>
        <taxon>Basidiomycota</taxon>
        <taxon>Agaricomycotina</taxon>
        <taxon>Tremellomycetes</taxon>
        <taxon>Tremellales</taxon>
        <taxon>Cryptococcaceae</taxon>
        <taxon>Kwoniella</taxon>
    </lineage>
</organism>
<sequence length="686" mass="77825">MPPRLPTRQCVETVQLGFLLPWAGRRSAHSSPSTTTVPETGRPPSSLEQVQEQGQHAESSRMASLRQNCSSRPSNPTRMPNTSSSSQSIIHRYLSSPNPPPPSSLLIQLKANRRHLTLSAGQALSSYCIRMGDFKTYRAVWRLLADRRVAPMSMVIHHMSKKYPHKPRPPSATDFPDPPLTVTSTREDRVKTFKFRPNRWAIKMFPPSPTLHSRQYTKQALLRHLHYLILQGEPPTFQESINLFISSIDYSTANPNNEHEGLDLLNLHLAYIHKPPQSNIEKIDGLDLINQYQRGFDYDGAKAKLNKQTMHLLVKLLIAESHPLGNVREGKGVQTKILACISYFIKELKIIPGPETFRILAKHAAYLGSDELAHVAWEGWSESINQLGTPRISRSNTIDESNVIFQNAVGSNGGNSRQDPRIRFRRIGSMNKRWTEIVDLYKEVGWVSEVEYQQDIQHATEHGDVSVGQRYMWMGEKGRLERLAQIQAERESHVPNEEKEGMLALHEARASVISSSSVRKMQNEERSHQHRHQHQHQYASAFDLTPELRPQDSPLHPSFESHQTVEKVDIDVNDLSPMAMAMKPLPNTVEPPLTTSDLVEVKMQGEQIQHTPKQELLVSLNPANKDVNVNIPDTPNTHDIQQTPYFVIIRDGSTVKIRSKAKAPADEMEFEDHLDGLALDDKPFWE</sequence>
<dbReference type="EMBL" id="KI894033">
    <property type="protein sequence ID" value="OBR83585.1"/>
    <property type="molecule type" value="Genomic_DNA"/>
</dbReference>
<reference evidence="2" key="1">
    <citation type="submission" date="2013-07" db="EMBL/GenBank/DDBJ databases">
        <title>The Genome Sequence of Cryptococcus dejecticola CBS10117.</title>
        <authorList>
            <consortium name="The Broad Institute Genome Sequencing Platform"/>
            <person name="Cuomo C."/>
            <person name="Litvintseva A."/>
            <person name="Chen Y."/>
            <person name="Heitman J."/>
            <person name="Sun S."/>
            <person name="Springer D."/>
            <person name="Dromer F."/>
            <person name="Young S.K."/>
            <person name="Zeng Q."/>
            <person name="Gargeya S."/>
            <person name="Fitzgerald M."/>
            <person name="Abouelleil A."/>
            <person name="Alvarado L."/>
            <person name="Berlin A.M."/>
            <person name="Chapman S.B."/>
            <person name="Dewar J."/>
            <person name="Goldberg J."/>
            <person name="Griggs A."/>
            <person name="Gujja S."/>
            <person name="Hansen M."/>
            <person name="Howarth C."/>
            <person name="Imamovic A."/>
            <person name="Larimer J."/>
            <person name="McCowan C."/>
            <person name="Murphy C."/>
            <person name="Pearson M."/>
            <person name="Priest M."/>
            <person name="Roberts A."/>
            <person name="Saif S."/>
            <person name="Shea T."/>
            <person name="Sykes S."/>
            <person name="Wortman J."/>
            <person name="Nusbaum C."/>
            <person name="Birren B."/>
        </authorList>
    </citation>
    <scope>NUCLEOTIDE SEQUENCE [LARGE SCALE GENOMIC DNA]</scope>
    <source>
        <strain evidence="2">CBS 10117</strain>
    </source>
</reference>
<dbReference type="AlphaFoldDB" id="A0A1A6A0K0"/>
<dbReference type="GeneID" id="28969564"/>
<evidence type="ECO:0000313" key="4">
    <source>
        <dbReference type="Proteomes" id="UP000078595"/>
    </source>
</evidence>
<gene>
    <name evidence="2" type="ORF">I303_05865</name>
    <name evidence="3" type="ORF">I303_105844</name>
</gene>
<dbReference type="Proteomes" id="UP000078595">
    <property type="component" value="Chromosome 7"/>
</dbReference>
<reference evidence="3" key="3">
    <citation type="submission" date="2024-02" db="EMBL/GenBank/DDBJ databases">
        <title>Comparative genomics of Cryptococcus and Kwoniella reveals pathogenesis evolution and contrasting modes of karyotype evolution via chromosome fusion or intercentromeric recombination.</title>
        <authorList>
            <person name="Coelho M.A."/>
            <person name="David-Palma M."/>
            <person name="Shea T."/>
            <person name="Bowers K."/>
            <person name="McGinley-Smith S."/>
            <person name="Mohammad A.W."/>
            <person name="Gnirke A."/>
            <person name="Yurkov A.M."/>
            <person name="Nowrousian M."/>
            <person name="Sun S."/>
            <person name="Cuomo C.A."/>
            <person name="Heitman J."/>
        </authorList>
    </citation>
    <scope>NUCLEOTIDE SEQUENCE</scope>
    <source>
        <strain evidence="3">CBS 10117</strain>
    </source>
</reference>
<dbReference type="KEGG" id="kdj:28969564"/>
<evidence type="ECO:0000256" key="1">
    <source>
        <dbReference type="SAM" id="MobiDB-lite"/>
    </source>
</evidence>
<dbReference type="RefSeq" id="XP_018261427.1">
    <property type="nucleotide sequence ID" value="XM_018409155.1"/>
</dbReference>
<accession>A0A1A6A0K0</accession>
<protein>
    <submittedName>
        <fullName evidence="2">Uncharacterized protein</fullName>
    </submittedName>
</protein>
<dbReference type="OrthoDB" id="2564910at2759"/>
<evidence type="ECO:0000313" key="2">
    <source>
        <dbReference type="EMBL" id="OBR83585.1"/>
    </source>
</evidence>
<proteinExistence type="predicted"/>
<name>A0A1A6A0K0_9TREE</name>
<reference evidence="3" key="2">
    <citation type="submission" date="2013-07" db="EMBL/GenBank/DDBJ databases">
        <authorList>
            <consortium name="The Broad Institute Genome Sequencing Platform"/>
            <person name="Cuomo C."/>
            <person name="Litvintseva A."/>
            <person name="Chen Y."/>
            <person name="Heitman J."/>
            <person name="Sun S."/>
            <person name="Springer D."/>
            <person name="Dromer F."/>
            <person name="Young S.K."/>
            <person name="Zeng Q."/>
            <person name="Gargeya S."/>
            <person name="Fitzgerald M."/>
            <person name="Abouelleil A."/>
            <person name="Alvarado L."/>
            <person name="Berlin A.M."/>
            <person name="Chapman S.B."/>
            <person name="Dewar J."/>
            <person name="Goldberg J."/>
            <person name="Griggs A."/>
            <person name="Gujja S."/>
            <person name="Hansen M."/>
            <person name="Howarth C."/>
            <person name="Imamovic A."/>
            <person name="Larimer J."/>
            <person name="McCowan C."/>
            <person name="Murphy C."/>
            <person name="Pearson M."/>
            <person name="Priest M."/>
            <person name="Roberts A."/>
            <person name="Saif S."/>
            <person name="Shea T."/>
            <person name="Sykes S."/>
            <person name="Wortman J."/>
            <person name="Nusbaum C."/>
            <person name="Birren B."/>
        </authorList>
    </citation>
    <scope>NUCLEOTIDE SEQUENCE</scope>
    <source>
        <strain evidence="3">CBS 10117</strain>
    </source>
</reference>
<feature type="compositionally biased region" description="Polar residues" evidence="1">
    <location>
        <begin position="29"/>
        <end position="38"/>
    </location>
</feature>